<dbReference type="AlphaFoldDB" id="A0A4Y2H386"/>
<name>A0A4Y2H386_ARAVE</name>
<evidence type="ECO:0000256" key="1">
    <source>
        <dbReference type="SAM" id="MobiDB-lite"/>
    </source>
</evidence>
<accession>A0A4Y2H386</accession>
<evidence type="ECO:0000313" key="2">
    <source>
        <dbReference type="EMBL" id="GBM60550.1"/>
    </source>
</evidence>
<protein>
    <submittedName>
        <fullName evidence="2">Uncharacterized protein</fullName>
    </submittedName>
</protein>
<organism evidence="2 3">
    <name type="scientific">Araneus ventricosus</name>
    <name type="common">Orbweaver spider</name>
    <name type="synonym">Epeira ventricosa</name>
    <dbReference type="NCBI Taxonomy" id="182803"/>
    <lineage>
        <taxon>Eukaryota</taxon>
        <taxon>Metazoa</taxon>
        <taxon>Ecdysozoa</taxon>
        <taxon>Arthropoda</taxon>
        <taxon>Chelicerata</taxon>
        <taxon>Arachnida</taxon>
        <taxon>Araneae</taxon>
        <taxon>Araneomorphae</taxon>
        <taxon>Entelegynae</taxon>
        <taxon>Araneoidea</taxon>
        <taxon>Araneidae</taxon>
        <taxon>Araneus</taxon>
    </lineage>
</organism>
<evidence type="ECO:0000313" key="3">
    <source>
        <dbReference type="Proteomes" id="UP000499080"/>
    </source>
</evidence>
<feature type="region of interest" description="Disordered" evidence="1">
    <location>
        <begin position="36"/>
        <end position="56"/>
    </location>
</feature>
<dbReference type="EMBL" id="BGPR01001728">
    <property type="protein sequence ID" value="GBM60550.1"/>
    <property type="molecule type" value="Genomic_DNA"/>
</dbReference>
<dbReference type="Proteomes" id="UP000499080">
    <property type="component" value="Unassembled WGS sequence"/>
</dbReference>
<comment type="caution">
    <text evidence="2">The sequence shown here is derived from an EMBL/GenBank/DDBJ whole genome shotgun (WGS) entry which is preliminary data.</text>
</comment>
<keyword evidence="3" id="KW-1185">Reference proteome</keyword>
<gene>
    <name evidence="2" type="ORF">AVEN_37859_1</name>
</gene>
<reference evidence="2 3" key="1">
    <citation type="journal article" date="2019" name="Sci. Rep.">
        <title>Orb-weaving spider Araneus ventricosus genome elucidates the spidroin gene catalogue.</title>
        <authorList>
            <person name="Kono N."/>
            <person name="Nakamura H."/>
            <person name="Ohtoshi R."/>
            <person name="Moran D.A.P."/>
            <person name="Shinohara A."/>
            <person name="Yoshida Y."/>
            <person name="Fujiwara M."/>
            <person name="Mori M."/>
            <person name="Tomita M."/>
            <person name="Arakawa K."/>
        </authorList>
    </citation>
    <scope>NUCLEOTIDE SEQUENCE [LARGE SCALE GENOMIC DNA]</scope>
</reference>
<proteinExistence type="predicted"/>
<sequence>MPCFKFWTSVNGKTVVTLRKSLVFGLHSLLPKTQMESQTSSLEFRPRQRKPAKVSSKGKLTLEQRSLVKSNVAGWKR</sequence>